<keyword evidence="3" id="KW-1185">Reference proteome</keyword>
<dbReference type="Proteomes" id="UP001296104">
    <property type="component" value="Unassembled WGS sequence"/>
</dbReference>
<gene>
    <name evidence="2" type="ORF">LECACI_7A001411</name>
</gene>
<evidence type="ECO:0000313" key="3">
    <source>
        <dbReference type="Proteomes" id="UP001296104"/>
    </source>
</evidence>
<comment type="caution">
    <text evidence="2">The sequence shown here is derived from an EMBL/GenBank/DDBJ whole genome shotgun (WGS) entry which is preliminary data.</text>
</comment>
<sequence>MRNKNAHDVEYPAMQETAPGSLTAETFSNPWAGHTVEDLDAWCMDAVKSTERNEPGPIFILDKEGFAGQTVILADRHVRFEEGDEADYQGNENLSVLTDEWDKTGSDCPGRVQRRCGR</sequence>
<dbReference type="EMBL" id="CAVMBE010000005">
    <property type="protein sequence ID" value="CAK3835458.1"/>
    <property type="molecule type" value="Genomic_DNA"/>
</dbReference>
<name>A0AAI8YSY4_9PEZI</name>
<accession>A0AAI8YSY4</accession>
<feature type="compositionally biased region" description="Basic and acidic residues" evidence="1">
    <location>
        <begin position="1"/>
        <end position="10"/>
    </location>
</feature>
<organism evidence="2 3">
    <name type="scientific">Lecanosticta acicola</name>
    <dbReference type="NCBI Taxonomy" id="111012"/>
    <lineage>
        <taxon>Eukaryota</taxon>
        <taxon>Fungi</taxon>
        <taxon>Dikarya</taxon>
        <taxon>Ascomycota</taxon>
        <taxon>Pezizomycotina</taxon>
        <taxon>Dothideomycetes</taxon>
        <taxon>Dothideomycetidae</taxon>
        <taxon>Mycosphaerellales</taxon>
        <taxon>Mycosphaerellaceae</taxon>
        <taxon>Lecanosticta</taxon>
    </lineage>
</organism>
<evidence type="ECO:0000313" key="2">
    <source>
        <dbReference type="EMBL" id="CAK3835458.1"/>
    </source>
</evidence>
<evidence type="ECO:0000256" key="1">
    <source>
        <dbReference type="SAM" id="MobiDB-lite"/>
    </source>
</evidence>
<reference evidence="2" key="1">
    <citation type="submission" date="2023-11" db="EMBL/GenBank/DDBJ databases">
        <authorList>
            <person name="Alioto T."/>
            <person name="Alioto T."/>
            <person name="Gomez Garrido J."/>
        </authorList>
    </citation>
    <scope>NUCLEOTIDE SEQUENCE</scope>
</reference>
<protein>
    <submittedName>
        <fullName evidence="2">Uncharacterized protein</fullName>
    </submittedName>
</protein>
<proteinExistence type="predicted"/>
<feature type="region of interest" description="Disordered" evidence="1">
    <location>
        <begin position="1"/>
        <end position="26"/>
    </location>
</feature>
<dbReference type="AlphaFoldDB" id="A0AAI8YSY4"/>